<evidence type="ECO:0000313" key="1">
    <source>
        <dbReference type="EMBL" id="KAH7940889.1"/>
    </source>
</evidence>
<gene>
    <name evidence="1" type="ORF">HPB49_007599</name>
</gene>
<reference evidence="1" key="1">
    <citation type="submission" date="2020-05" db="EMBL/GenBank/DDBJ databases">
        <title>Large-scale comparative analyses of tick genomes elucidate their genetic diversity and vector capacities.</title>
        <authorList>
            <person name="Jia N."/>
            <person name="Wang J."/>
            <person name="Shi W."/>
            <person name="Du L."/>
            <person name="Sun Y."/>
            <person name="Zhan W."/>
            <person name="Jiang J."/>
            <person name="Wang Q."/>
            <person name="Zhang B."/>
            <person name="Ji P."/>
            <person name="Sakyi L.B."/>
            <person name="Cui X."/>
            <person name="Yuan T."/>
            <person name="Jiang B."/>
            <person name="Yang W."/>
            <person name="Lam T.T.-Y."/>
            <person name="Chang Q."/>
            <person name="Ding S."/>
            <person name="Wang X."/>
            <person name="Zhu J."/>
            <person name="Ruan X."/>
            <person name="Zhao L."/>
            <person name="Wei J."/>
            <person name="Que T."/>
            <person name="Du C."/>
            <person name="Cheng J."/>
            <person name="Dai P."/>
            <person name="Han X."/>
            <person name="Huang E."/>
            <person name="Gao Y."/>
            <person name="Liu J."/>
            <person name="Shao H."/>
            <person name="Ye R."/>
            <person name="Li L."/>
            <person name="Wei W."/>
            <person name="Wang X."/>
            <person name="Wang C."/>
            <person name="Yang T."/>
            <person name="Huo Q."/>
            <person name="Li W."/>
            <person name="Guo W."/>
            <person name="Chen H."/>
            <person name="Zhou L."/>
            <person name="Ni X."/>
            <person name="Tian J."/>
            <person name="Zhou Y."/>
            <person name="Sheng Y."/>
            <person name="Liu T."/>
            <person name="Pan Y."/>
            <person name="Xia L."/>
            <person name="Li J."/>
            <person name="Zhao F."/>
            <person name="Cao W."/>
        </authorList>
    </citation>
    <scope>NUCLEOTIDE SEQUENCE</scope>
    <source>
        <strain evidence="1">Dsil-2018</strain>
    </source>
</reference>
<dbReference type="EMBL" id="CM023476">
    <property type="protein sequence ID" value="KAH7940889.1"/>
    <property type="molecule type" value="Genomic_DNA"/>
</dbReference>
<dbReference type="Proteomes" id="UP000821865">
    <property type="component" value="Chromosome 7"/>
</dbReference>
<sequence length="292" mass="31512">MAPPTRVSPTVPLQLNETAAADADVSVAPQPTCHCPSHSEAAGDRPTRAPVAGNTTTPAPRPPVTSPDSRDAVIALLSAALACAIERCSYASQRAPNTAGSDHFPISLCPTKPSRGATCIYAVVRWPLFRELCASHPRTTDYFAHVADCARRATTHVIVPAGTPCPDIKLLNVRAARRRAQRSAIRSDAPADWTIYNRLDAVCRRHAKQLRRRSWAGLCTSLSDPRNEHRGWRTASASLPSPNSWPTPLPPPLPIPHPAPLRSQSTLSTWLCSCEEGSNHPTRRQSQACATT</sequence>
<name>A0ACB8CDS5_DERSI</name>
<accession>A0ACB8CDS5</accession>
<comment type="caution">
    <text evidence="1">The sequence shown here is derived from an EMBL/GenBank/DDBJ whole genome shotgun (WGS) entry which is preliminary data.</text>
</comment>
<organism evidence="1 2">
    <name type="scientific">Dermacentor silvarum</name>
    <name type="common">Tick</name>
    <dbReference type="NCBI Taxonomy" id="543639"/>
    <lineage>
        <taxon>Eukaryota</taxon>
        <taxon>Metazoa</taxon>
        <taxon>Ecdysozoa</taxon>
        <taxon>Arthropoda</taxon>
        <taxon>Chelicerata</taxon>
        <taxon>Arachnida</taxon>
        <taxon>Acari</taxon>
        <taxon>Parasitiformes</taxon>
        <taxon>Ixodida</taxon>
        <taxon>Ixodoidea</taxon>
        <taxon>Ixodidae</taxon>
        <taxon>Rhipicephalinae</taxon>
        <taxon>Dermacentor</taxon>
    </lineage>
</organism>
<evidence type="ECO:0000313" key="2">
    <source>
        <dbReference type="Proteomes" id="UP000821865"/>
    </source>
</evidence>
<keyword evidence="2" id="KW-1185">Reference proteome</keyword>
<proteinExistence type="predicted"/>
<protein>
    <submittedName>
        <fullName evidence="1">Uncharacterized protein</fullName>
    </submittedName>
</protein>